<dbReference type="GO" id="GO:0005524">
    <property type="term" value="F:ATP binding"/>
    <property type="evidence" value="ECO:0007669"/>
    <property type="project" value="UniProtKB-KW"/>
</dbReference>
<dbReference type="InterPro" id="IPR003395">
    <property type="entry name" value="RecF/RecN/SMC_N"/>
</dbReference>
<dbReference type="PANTHER" id="PTHR11059">
    <property type="entry name" value="DNA REPAIR PROTEIN RECN"/>
    <property type="match status" value="1"/>
</dbReference>
<dbReference type="FunFam" id="3.40.50.300:FF:000356">
    <property type="entry name" value="DNA repair protein RecN"/>
    <property type="match status" value="1"/>
</dbReference>
<dbReference type="PIRSF" id="PIRSF003128">
    <property type="entry name" value="RecN"/>
    <property type="match status" value="1"/>
</dbReference>
<evidence type="ECO:0000256" key="8">
    <source>
        <dbReference type="ARBA" id="ARBA00033408"/>
    </source>
</evidence>
<gene>
    <name evidence="11" type="ORF">SAMN05216404_108108</name>
</gene>
<dbReference type="Pfam" id="PF02463">
    <property type="entry name" value="SMC_N"/>
    <property type="match status" value="1"/>
</dbReference>
<dbReference type="CDD" id="cd03241">
    <property type="entry name" value="ABC_RecN"/>
    <property type="match status" value="2"/>
</dbReference>
<reference evidence="11 12" key="1">
    <citation type="submission" date="2016-10" db="EMBL/GenBank/DDBJ databases">
        <authorList>
            <person name="de Groot N.N."/>
        </authorList>
    </citation>
    <scope>NUCLEOTIDE SEQUENCE [LARGE SCALE GENOMIC DNA]</scope>
    <source>
        <strain evidence="11 12">Nl18</strain>
    </source>
</reference>
<proteinExistence type="inferred from homology"/>
<dbReference type="GO" id="GO:0006281">
    <property type="term" value="P:DNA repair"/>
    <property type="evidence" value="ECO:0007669"/>
    <property type="project" value="UniProtKB-KW"/>
</dbReference>
<dbReference type="GO" id="GO:0009432">
    <property type="term" value="P:SOS response"/>
    <property type="evidence" value="ECO:0007669"/>
    <property type="project" value="TreeGrafter"/>
</dbReference>
<name>A0A1H8KDW0_9PROT</name>
<dbReference type="RefSeq" id="WP_074746970.1">
    <property type="nucleotide sequence ID" value="NZ_FOCT01000008.1"/>
</dbReference>
<dbReference type="FunFam" id="3.40.50.300:FF:000319">
    <property type="entry name" value="DNA repair protein RecN"/>
    <property type="match status" value="1"/>
</dbReference>
<comment type="similarity">
    <text evidence="2 9">Belongs to the RecN family.</text>
</comment>
<dbReference type="EMBL" id="FOCT01000008">
    <property type="protein sequence ID" value="SEN90947.1"/>
    <property type="molecule type" value="Genomic_DNA"/>
</dbReference>
<evidence type="ECO:0000256" key="1">
    <source>
        <dbReference type="ARBA" id="ARBA00003618"/>
    </source>
</evidence>
<keyword evidence="7 9" id="KW-0234">DNA repair</keyword>
<dbReference type="InterPro" id="IPR004604">
    <property type="entry name" value="DNA_recomb/repair_RecN"/>
</dbReference>
<keyword evidence="6" id="KW-0067">ATP-binding</keyword>
<evidence type="ECO:0000256" key="4">
    <source>
        <dbReference type="ARBA" id="ARBA00022741"/>
    </source>
</evidence>
<dbReference type="SUPFAM" id="SSF52540">
    <property type="entry name" value="P-loop containing nucleoside triphosphate hydrolases"/>
    <property type="match status" value="2"/>
</dbReference>
<keyword evidence="4" id="KW-0547">Nucleotide-binding</keyword>
<evidence type="ECO:0000256" key="5">
    <source>
        <dbReference type="ARBA" id="ARBA00022763"/>
    </source>
</evidence>
<evidence type="ECO:0000256" key="3">
    <source>
        <dbReference type="ARBA" id="ARBA00021315"/>
    </source>
</evidence>
<dbReference type="Proteomes" id="UP000183898">
    <property type="component" value="Unassembled WGS sequence"/>
</dbReference>
<evidence type="ECO:0000259" key="10">
    <source>
        <dbReference type="Pfam" id="PF02463"/>
    </source>
</evidence>
<feature type="domain" description="RecF/RecN/SMC N-terminal" evidence="10">
    <location>
        <begin position="5"/>
        <end position="509"/>
    </location>
</feature>
<evidence type="ECO:0000256" key="9">
    <source>
        <dbReference type="PIRNR" id="PIRNR003128"/>
    </source>
</evidence>
<organism evidence="11 12">
    <name type="scientific">Nitrosospira multiformis</name>
    <dbReference type="NCBI Taxonomy" id="1231"/>
    <lineage>
        <taxon>Bacteria</taxon>
        <taxon>Pseudomonadati</taxon>
        <taxon>Pseudomonadota</taxon>
        <taxon>Betaproteobacteria</taxon>
        <taxon>Nitrosomonadales</taxon>
        <taxon>Nitrosomonadaceae</taxon>
        <taxon>Nitrosospira</taxon>
    </lineage>
</organism>
<evidence type="ECO:0000313" key="11">
    <source>
        <dbReference type="EMBL" id="SEN90947.1"/>
    </source>
</evidence>
<dbReference type="PANTHER" id="PTHR11059:SF0">
    <property type="entry name" value="DNA REPAIR PROTEIN RECN"/>
    <property type="match status" value="1"/>
</dbReference>
<sequence length="572" mass="62558">MLKFLGIRDFVIVDRIDLEFSPGFTVLTGETGAGKSILIDALSLVLGERSDASAVRNGCERAEISAEFEVAGLPDVIAWLHENGFENPEEEGVCLLRRLVDAGGRSRSFINGNSATLQQLRAIGESLVDIQGQHVHQSMLRSEVQRELLDSYAGSKPLARQVAEVYRRWQTARQQREAWEQNAAAFVREREELEWQVNELSTLNFSNDEWESLQAEHSRLSNAASLLATAQAGLEALSEGEFAVLSQINSVISRLHQMVDYDQTLKAVLDLLEPGQIQLQEAVYELGRYQQRLELDPQRLSEVEERLAEIHTAARKYRVTPEELPELLKGFTERLQALGHKGDGESLAREEAVASSEYSELAKKLTIERSTAASTLSQQVTAAMQTLAMAGGEFSAALLPLEQGTLHGLEQIEFQVAAHKTLPLRPLAKVASGGELSRIGLAISVITAKLGTVPTLIFDEVDVGIGGRVAEIVGTLLKRLGRERQVLCITHLAQVASAGDNQWRVSKSADSASGGKVTSRIVALDRQERVEEIARMLGGTKITDTTRSHAAEMLLSAGEADGTDQSPMHPTT</sequence>
<dbReference type="NCBIfam" id="TIGR00634">
    <property type="entry name" value="recN"/>
    <property type="match status" value="1"/>
</dbReference>
<evidence type="ECO:0000256" key="6">
    <source>
        <dbReference type="ARBA" id="ARBA00022840"/>
    </source>
</evidence>
<dbReference type="Gene3D" id="3.40.50.300">
    <property type="entry name" value="P-loop containing nucleotide triphosphate hydrolases"/>
    <property type="match status" value="2"/>
</dbReference>
<evidence type="ECO:0000313" key="12">
    <source>
        <dbReference type="Proteomes" id="UP000183898"/>
    </source>
</evidence>
<comment type="function">
    <text evidence="1 9">May be involved in recombinational repair of damaged DNA.</text>
</comment>
<keyword evidence="5 9" id="KW-0227">DNA damage</keyword>
<dbReference type="InterPro" id="IPR027417">
    <property type="entry name" value="P-loop_NTPase"/>
</dbReference>
<dbReference type="GO" id="GO:0006310">
    <property type="term" value="P:DNA recombination"/>
    <property type="evidence" value="ECO:0007669"/>
    <property type="project" value="InterPro"/>
</dbReference>
<accession>A0A1H8KDW0</accession>
<dbReference type="GO" id="GO:0043590">
    <property type="term" value="C:bacterial nucleoid"/>
    <property type="evidence" value="ECO:0007669"/>
    <property type="project" value="TreeGrafter"/>
</dbReference>
<protein>
    <recommendedName>
        <fullName evidence="3 9">DNA repair protein RecN</fullName>
    </recommendedName>
    <alternativeName>
        <fullName evidence="8 9">Recombination protein N</fullName>
    </alternativeName>
</protein>
<evidence type="ECO:0000256" key="7">
    <source>
        <dbReference type="ARBA" id="ARBA00023204"/>
    </source>
</evidence>
<dbReference type="AlphaFoldDB" id="A0A1H8KDW0"/>
<evidence type="ECO:0000256" key="2">
    <source>
        <dbReference type="ARBA" id="ARBA00009441"/>
    </source>
</evidence>
<dbReference type="NCBIfam" id="NF008121">
    <property type="entry name" value="PRK10869.1"/>
    <property type="match status" value="1"/>
</dbReference>